<gene>
    <name evidence="1" type="ORF">BDD14_0511</name>
</gene>
<protein>
    <recommendedName>
        <fullName evidence="3">Glycosyl hydrolase family 67</fullName>
    </recommendedName>
</protein>
<dbReference type="AlphaFoldDB" id="A0A4Q7YPX5"/>
<evidence type="ECO:0000313" key="2">
    <source>
        <dbReference type="Proteomes" id="UP000292958"/>
    </source>
</evidence>
<sequence length="901" mass="100184">MPNFAGTWTRRRVIQTAASLTIATGCEGIVKAAAGPEISLVVDRAGIVADAPEVLWAAKELEAALTGRGVNVLRCNSLSQVTAGGVCIFVADASQPVVSSIFRSAGLKLEDSPEAVGLARGTVGGKTIVAITGSDARGMMYSLLELTDRSALEADPITGVRDGKSVVERPANRVRSMMRLFTSDVEDKPWYNDREMWPQYLTMLAKQRFNRFNLAFGIGYDFIRQVTDSYLLFSYPFLLKVPGYDVKATPLPDSERDANLVMLKFIAKETVARGIDFFVGLWMHGYEWIDSPHANYVIDGITKENHGPYCRDAVRMLLQEIPEISGVTFRIHGESGVTEGSYEFWRQVFEGVATCGRTVVIDMHTKGMDEKTEKLALATGMPVQMSPKYWGEHMGMPYHQSDIRVMEQPRPGAENNTGLMKFSTGTRSFLRYGYGDLLREDRKWKVVHRIWPGSQRILIWGDPVSAAAYSRAFSFCGSDGVEVMEMLSFKGRRGSGIAGNRTAYADRSLAPRWDWQKYAYTTRVWGRMLYNPETEQEVFLRGLRKDFGLAAEDVYAALSQTSRILPTVLTAYAPSAGNNTYWPELYTNETYVDAAHVGPYGDSPKPVLFHTASTFDPPMFSRMSEHADELMGGERSGRYSPIEVAAWLEEYADGASKAWVAAETKIVKKQWPEYRGMAIDVAILIDLGRFYATRFRSGVLFAVYERTKDRRALERSIALYKSSRATWAGLAERARDVYVADVTVGEQPYQRGHWLDRLPAMDKDITLVEGMLAGAHTGSDTNVTNAIAAALGKTARRPLRARHTPAAAFRAGAPLAISLTVEDAGGVTLHYRHVDQAERYTVEPMTRSGGKFQLEIPAAYTAAEYPLQYFFTVKHGGGGVGLYPGFDESRMRQPYFVVRRG</sequence>
<accession>A0A4Q7YPX5</accession>
<keyword evidence="2" id="KW-1185">Reference proteome</keyword>
<evidence type="ECO:0000313" key="1">
    <source>
        <dbReference type="EMBL" id="RZU39164.1"/>
    </source>
</evidence>
<proteinExistence type="predicted"/>
<dbReference type="Proteomes" id="UP000292958">
    <property type="component" value="Unassembled WGS sequence"/>
</dbReference>
<name>A0A4Q7YPX5_9BACT</name>
<dbReference type="EMBL" id="SHKW01000001">
    <property type="protein sequence ID" value="RZU39164.1"/>
    <property type="molecule type" value="Genomic_DNA"/>
</dbReference>
<dbReference type="RefSeq" id="WP_207231672.1">
    <property type="nucleotide sequence ID" value="NZ_SHKW01000001.1"/>
</dbReference>
<organism evidence="1 2">
    <name type="scientific">Edaphobacter modestus</name>
    <dbReference type="NCBI Taxonomy" id="388466"/>
    <lineage>
        <taxon>Bacteria</taxon>
        <taxon>Pseudomonadati</taxon>
        <taxon>Acidobacteriota</taxon>
        <taxon>Terriglobia</taxon>
        <taxon>Terriglobales</taxon>
        <taxon>Acidobacteriaceae</taxon>
        <taxon>Edaphobacter</taxon>
    </lineage>
</organism>
<comment type="caution">
    <text evidence="1">The sequence shown here is derived from an EMBL/GenBank/DDBJ whole genome shotgun (WGS) entry which is preliminary data.</text>
</comment>
<reference evidence="1 2" key="1">
    <citation type="submission" date="2019-02" db="EMBL/GenBank/DDBJ databases">
        <title>Genomic Encyclopedia of Archaeal and Bacterial Type Strains, Phase II (KMG-II): from individual species to whole genera.</title>
        <authorList>
            <person name="Goeker M."/>
        </authorList>
    </citation>
    <scope>NUCLEOTIDE SEQUENCE [LARGE SCALE GENOMIC DNA]</scope>
    <source>
        <strain evidence="1 2">DSM 18101</strain>
    </source>
</reference>
<evidence type="ECO:0008006" key="3">
    <source>
        <dbReference type="Google" id="ProtNLM"/>
    </source>
</evidence>